<dbReference type="InterPro" id="IPR050300">
    <property type="entry name" value="GDXG_lipolytic_enzyme"/>
</dbReference>
<evidence type="ECO:0000256" key="1">
    <source>
        <dbReference type="ARBA" id="ARBA00022801"/>
    </source>
</evidence>
<dbReference type="OrthoDB" id="420264at2759"/>
<sequence length="313" mass="34718">MASDTWSTVAWEVENEGAVTVWHKRGVPYTPNANRLQNIEIWIPAPKDTPQEAPESSSFPISKGVWVIYIHGVKELAAQHSSIFSAVAGIASINYSLSPHPQHPTDPAPPKDASKPLDPSRQAKHPDHIIDVLSGLSYLQSKARFGNNYVLLGHSCGATLAFQVAMSHAKWGPEASSLRVAKPKAIVGLNGLYDMPTLIHEPGDKHAGLKAVYEAFTRLAFGDDEEVWNKISPISVNRWKEEWEEAIRIVFVQSHEDNLVPYWQLVDMRKKLMASKADAVEVKELEASGDHNELWQKGSRLAEIVLEVVRSLS</sequence>
<dbReference type="Gene3D" id="3.40.50.1820">
    <property type="entry name" value="alpha/beta hydrolase"/>
    <property type="match status" value="1"/>
</dbReference>
<dbReference type="InterPro" id="IPR027519">
    <property type="entry name" value="KFase_ver/fungi-typ"/>
</dbReference>
<name>A0A8T9C9Y7_9HELO</name>
<evidence type="ECO:0000313" key="5">
    <source>
        <dbReference type="EMBL" id="TVY80600.1"/>
    </source>
</evidence>
<feature type="region of interest" description="Disordered" evidence="4">
    <location>
        <begin position="98"/>
        <end position="123"/>
    </location>
</feature>
<comment type="similarity">
    <text evidence="3">Belongs to the kynurenine formamidase family.</text>
</comment>
<evidence type="ECO:0000256" key="3">
    <source>
        <dbReference type="HAMAP-Rule" id="MF_03014"/>
    </source>
</evidence>
<protein>
    <recommendedName>
        <fullName evidence="3">Kynurenine formamidase</fullName>
        <shortName evidence="3">KFA</shortName>
        <shortName evidence="3">KFase</shortName>
        <ecNumber evidence="3">3.5.1.9</ecNumber>
    </recommendedName>
    <alternativeName>
        <fullName evidence="3">Arylformamidase</fullName>
    </alternativeName>
    <alternativeName>
        <fullName evidence="3">N-formylkynurenine formamidase</fullName>
        <shortName evidence="3">FKF</shortName>
    </alternativeName>
</protein>
<dbReference type="SUPFAM" id="SSF53474">
    <property type="entry name" value="alpha/beta-Hydrolases"/>
    <property type="match status" value="1"/>
</dbReference>
<dbReference type="PANTHER" id="PTHR48081">
    <property type="entry name" value="AB HYDROLASE SUPERFAMILY PROTEIN C4A8.06C"/>
    <property type="match status" value="1"/>
</dbReference>
<keyword evidence="2 3" id="KW-0823">Tryptophan catabolism</keyword>
<evidence type="ECO:0000256" key="2">
    <source>
        <dbReference type="ARBA" id="ARBA00023079"/>
    </source>
</evidence>
<comment type="caution">
    <text evidence="5">The sequence shown here is derived from an EMBL/GenBank/DDBJ whole genome shotgun (WGS) entry which is preliminary data.</text>
</comment>
<dbReference type="InterPro" id="IPR029058">
    <property type="entry name" value="AB_hydrolase_fold"/>
</dbReference>
<dbReference type="GO" id="GO:0019441">
    <property type="term" value="P:L-tryptophan catabolic process to kynurenine"/>
    <property type="evidence" value="ECO:0007669"/>
    <property type="project" value="UniProtKB-UniRule"/>
</dbReference>
<dbReference type="GO" id="GO:0004061">
    <property type="term" value="F:arylformamidase activity"/>
    <property type="evidence" value="ECO:0007669"/>
    <property type="project" value="UniProtKB-UniRule"/>
</dbReference>
<dbReference type="HAMAP" id="MF_03014">
    <property type="entry name" value="KFase"/>
    <property type="match status" value="1"/>
</dbReference>
<comment type="function">
    <text evidence="3">Catalyzes the hydrolysis of N-formyl-L-kynurenine to L-kynurenine, the second step in the kynurenine pathway of tryptophan degradation. Kynurenine may be further oxidized to nicotinic acid, NAD(H) and NADP(H). Required for elimination of toxic metabolites.</text>
</comment>
<reference evidence="5 6" key="1">
    <citation type="submission" date="2018-05" db="EMBL/GenBank/DDBJ databases">
        <title>Genome sequencing and assembly of the regulated plant pathogen Lachnellula willkommii and related sister species for the development of diagnostic species identification markers.</title>
        <authorList>
            <person name="Giroux E."/>
            <person name="Bilodeau G."/>
        </authorList>
    </citation>
    <scope>NUCLEOTIDE SEQUENCE [LARGE SCALE GENOMIC DNA]</scope>
    <source>
        <strain evidence="5 6">CBS 268.59</strain>
    </source>
</reference>
<comment type="pathway">
    <text evidence="3">Amino-acid degradation; L-tryptophan degradation via kynurenine pathway; L-kynurenine from L-tryptophan: step 2/2.</text>
</comment>
<dbReference type="Proteomes" id="UP000469558">
    <property type="component" value="Unassembled WGS sequence"/>
</dbReference>
<dbReference type="EMBL" id="QGMK01000651">
    <property type="protein sequence ID" value="TVY80600.1"/>
    <property type="molecule type" value="Genomic_DNA"/>
</dbReference>
<dbReference type="EC" id="3.5.1.9" evidence="3"/>
<feature type="active site" evidence="3">
    <location>
        <position position="257"/>
    </location>
</feature>
<dbReference type="GO" id="GO:0034354">
    <property type="term" value="P:'de novo' NAD+ biosynthetic process from L-tryptophan"/>
    <property type="evidence" value="ECO:0007669"/>
    <property type="project" value="UniProtKB-UniRule"/>
</dbReference>
<comment type="caution">
    <text evidence="3">Lacks conserved residue(s) required for the propagation of feature annotation.</text>
</comment>
<keyword evidence="6" id="KW-1185">Reference proteome</keyword>
<comment type="subunit">
    <text evidence="3">Homodimer.</text>
</comment>
<proteinExistence type="inferred from homology"/>
<comment type="catalytic activity">
    <reaction evidence="3">
        <text>N-formyl-L-kynurenine + H2O = L-kynurenine + formate + H(+)</text>
        <dbReference type="Rhea" id="RHEA:13009"/>
        <dbReference type="ChEBI" id="CHEBI:15377"/>
        <dbReference type="ChEBI" id="CHEBI:15378"/>
        <dbReference type="ChEBI" id="CHEBI:15740"/>
        <dbReference type="ChEBI" id="CHEBI:57959"/>
        <dbReference type="ChEBI" id="CHEBI:58629"/>
        <dbReference type="EC" id="3.5.1.9"/>
    </reaction>
</comment>
<evidence type="ECO:0000256" key="4">
    <source>
        <dbReference type="SAM" id="MobiDB-lite"/>
    </source>
</evidence>
<feature type="active site" evidence="3">
    <location>
        <position position="291"/>
    </location>
</feature>
<keyword evidence="1 3" id="KW-0378">Hydrolase</keyword>
<feature type="compositionally biased region" description="Pro residues" evidence="4">
    <location>
        <begin position="101"/>
        <end position="110"/>
    </location>
</feature>
<gene>
    <name evidence="5" type="primary">BNA7_1</name>
    <name evidence="5" type="ORF">LSUE1_G005135</name>
</gene>
<evidence type="ECO:0000313" key="6">
    <source>
        <dbReference type="Proteomes" id="UP000469558"/>
    </source>
</evidence>
<accession>A0A8T9C9Y7</accession>
<feature type="active site" description="Nucleophile" evidence="3">
    <location>
        <position position="155"/>
    </location>
</feature>
<organism evidence="5 6">
    <name type="scientific">Lachnellula suecica</name>
    <dbReference type="NCBI Taxonomy" id="602035"/>
    <lineage>
        <taxon>Eukaryota</taxon>
        <taxon>Fungi</taxon>
        <taxon>Dikarya</taxon>
        <taxon>Ascomycota</taxon>
        <taxon>Pezizomycotina</taxon>
        <taxon>Leotiomycetes</taxon>
        <taxon>Helotiales</taxon>
        <taxon>Lachnaceae</taxon>
        <taxon>Lachnellula</taxon>
    </lineage>
</organism>
<dbReference type="AlphaFoldDB" id="A0A8T9C9Y7"/>